<proteinExistence type="predicted"/>
<protein>
    <submittedName>
        <fullName evidence="2">DUF4439 domain-containing protein</fullName>
    </submittedName>
</protein>
<dbReference type="InterPro" id="IPR009078">
    <property type="entry name" value="Ferritin-like_SF"/>
</dbReference>
<dbReference type="CDD" id="cd00657">
    <property type="entry name" value="Ferritin_like"/>
    <property type="match status" value="1"/>
</dbReference>
<dbReference type="AlphaFoldDB" id="A0A5A7SBI7"/>
<dbReference type="Pfam" id="PF14530">
    <property type="entry name" value="DUF4439"/>
    <property type="match status" value="1"/>
</dbReference>
<dbReference type="Proteomes" id="UP000322244">
    <property type="component" value="Unassembled WGS sequence"/>
</dbReference>
<dbReference type="InterPro" id="IPR029447">
    <property type="entry name" value="DUF4439"/>
</dbReference>
<reference evidence="2 3" key="1">
    <citation type="submission" date="2019-07" db="EMBL/GenBank/DDBJ databases">
        <title>Rhodococcus cavernicolus sp. nov., isolated from a cave.</title>
        <authorList>
            <person name="Lee S.D."/>
        </authorList>
    </citation>
    <scope>NUCLEOTIDE SEQUENCE [LARGE SCALE GENOMIC DNA]</scope>
    <source>
        <strain evidence="2 3">C1-24</strain>
    </source>
</reference>
<dbReference type="EMBL" id="VLNY01000003">
    <property type="protein sequence ID" value="KAA0023286.1"/>
    <property type="molecule type" value="Genomic_DNA"/>
</dbReference>
<dbReference type="RefSeq" id="WP_149429630.1">
    <property type="nucleotide sequence ID" value="NZ_VLNY01000003.1"/>
</dbReference>
<evidence type="ECO:0000259" key="1">
    <source>
        <dbReference type="Pfam" id="PF14530"/>
    </source>
</evidence>
<dbReference type="InterPro" id="IPR012347">
    <property type="entry name" value="Ferritin-like"/>
</dbReference>
<sequence length="156" mass="16416">MSDPRRRQQTQPGPEQQALLDALAAENAAVYAYGIVGAFSNPDRGDMIAAASAAHRARRDATIDALSAASIVAPEPPAGYTVPFPVTDPTTAVQLAVQAESDTAVAWRSVIERSQSDHTRGTGIDALTETALRLADWRTILGTTPPTVPFPGAPQK</sequence>
<dbReference type="OrthoDB" id="5192349at2"/>
<accession>A0A5A7SBI7</accession>
<feature type="domain" description="DUF4439" evidence="1">
    <location>
        <begin position="18"/>
        <end position="154"/>
    </location>
</feature>
<dbReference type="Gene3D" id="1.20.1260.10">
    <property type="match status" value="1"/>
</dbReference>
<keyword evidence="3" id="KW-1185">Reference proteome</keyword>
<organism evidence="2 3">
    <name type="scientific">Antrihabitans cavernicola</name>
    <dbReference type="NCBI Taxonomy" id="2495913"/>
    <lineage>
        <taxon>Bacteria</taxon>
        <taxon>Bacillati</taxon>
        <taxon>Actinomycetota</taxon>
        <taxon>Actinomycetes</taxon>
        <taxon>Mycobacteriales</taxon>
        <taxon>Nocardiaceae</taxon>
        <taxon>Antrihabitans</taxon>
    </lineage>
</organism>
<dbReference type="SUPFAM" id="SSF47240">
    <property type="entry name" value="Ferritin-like"/>
    <property type="match status" value="1"/>
</dbReference>
<evidence type="ECO:0000313" key="3">
    <source>
        <dbReference type="Proteomes" id="UP000322244"/>
    </source>
</evidence>
<evidence type="ECO:0000313" key="2">
    <source>
        <dbReference type="EMBL" id="KAA0023286.1"/>
    </source>
</evidence>
<name>A0A5A7SBI7_9NOCA</name>
<comment type="caution">
    <text evidence="2">The sequence shown here is derived from an EMBL/GenBank/DDBJ whole genome shotgun (WGS) entry which is preliminary data.</text>
</comment>
<gene>
    <name evidence="2" type="ORF">FOY51_07640</name>
</gene>